<feature type="region of interest" description="Disordered" evidence="1">
    <location>
        <begin position="84"/>
        <end position="111"/>
    </location>
</feature>
<evidence type="ECO:0000313" key="3">
    <source>
        <dbReference type="EMBL" id="SJN27181.1"/>
    </source>
</evidence>
<reference evidence="3 5" key="1">
    <citation type="submission" date="2017-02" db="EMBL/GenBank/DDBJ databases">
        <authorList>
            <person name="Peterson S.W."/>
        </authorList>
    </citation>
    <scope>NUCLEOTIDE SEQUENCE [LARGE SCALE GENOMIC DNA]</scope>
    <source>
        <strain evidence="3 5">2B3F</strain>
    </source>
</reference>
<evidence type="ECO:0000256" key="1">
    <source>
        <dbReference type="SAM" id="MobiDB-lite"/>
    </source>
</evidence>
<evidence type="ECO:0000313" key="4">
    <source>
        <dbReference type="EMBL" id="TFH98447.1"/>
    </source>
</evidence>
<dbReference type="EMBL" id="FUKP01000042">
    <property type="protein sequence ID" value="SJN27181.1"/>
    <property type="molecule type" value="Genomic_DNA"/>
</dbReference>
<keyword evidence="2" id="KW-0472">Membrane</keyword>
<dbReference type="RefSeq" id="WP_067191308.1">
    <property type="nucleotide sequence ID" value="NZ_FUKP01000042.1"/>
</dbReference>
<gene>
    <name evidence="4" type="ORF">E4A49_08650</name>
    <name evidence="3" type="ORF">FM125_06545</name>
</gene>
<name>A0A1R4J4Y0_9MICC</name>
<keyword evidence="2" id="KW-1133">Transmembrane helix</keyword>
<feature type="transmembrane region" description="Helical" evidence="2">
    <location>
        <begin position="6"/>
        <end position="27"/>
    </location>
</feature>
<keyword evidence="6" id="KW-1185">Reference proteome</keyword>
<dbReference type="Proteomes" id="UP000196230">
    <property type="component" value="Unassembled WGS sequence"/>
</dbReference>
<keyword evidence="2" id="KW-0812">Transmembrane</keyword>
<dbReference type="AlphaFoldDB" id="A0A1R4J4Y0"/>
<evidence type="ECO:0000256" key="2">
    <source>
        <dbReference type="SAM" id="Phobius"/>
    </source>
</evidence>
<protein>
    <submittedName>
        <fullName evidence="3">Uncharacterized protein</fullName>
    </submittedName>
</protein>
<sequence>MDAQIWIVVAIGVVLMIGWTLAGWWIVRMGFTRDRDAVGHPHADADAPERAVPVRADANNDPNAIWREQMKAATLASGARCDCPGADPDGGPASPGLEPDPDCPVHRWDFA</sequence>
<accession>A0A1R4J4Y0</accession>
<dbReference type="Proteomes" id="UP000297477">
    <property type="component" value="Unassembled WGS sequence"/>
</dbReference>
<dbReference type="EMBL" id="SPKT01000017">
    <property type="protein sequence ID" value="TFH98447.1"/>
    <property type="molecule type" value="Genomic_DNA"/>
</dbReference>
<evidence type="ECO:0000313" key="5">
    <source>
        <dbReference type="Proteomes" id="UP000196230"/>
    </source>
</evidence>
<organism evidence="3 5">
    <name type="scientific">Micrococcus lylae</name>
    <dbReference type="NCBI Taxonomy" id="1273"/>
    <lineage>
        <taxon>Bacteria</taxon>
        <taxon>Bacillati</taxon>
        <taxon>Actinomycetota</taxon>
        <taxon>Actinomycetes</taxon>
        <taxon>Micrococcales</taxon>
        <taxon>Micrococcaceae</taxon>
        <taxon>Micrococcus</taxon>
    </lineage>
</organism>
<dbReference type="OrthoDB" id="4966898at2"/>
<proteinExistence type="predicted"/>
<evidence type="ECO:0000313" key="6">
    <source>
        <dbReference type="Proteomes" id="UP000297477"/>
    </source>
</evidence>
<reference evidence="4 6" key="2">
    <citation type="submission" date="2019-03" db="EMBL/GenBank/DDBJ databases">
        <title>Reclassification of Micrococcus aloeverae and Micrococcus yunnanensis as later heterotypic synonyms of Micrococcus luteus.</title>
        <authorList>
            <person name="Huang C.-H."/>
        </authorList>
    </citation>
    <scope>NUCLEOTIDE SEQUENCE [LARGE SCALE GENOMIC DNA]</scope>
    <source>
        <strain evidence="4 6">BCRC 12151</strain>
    </source>
</reference>